<reference evidence="2" key="1">
    <citation type="submission" date="2022-01" db="EMBL/GenBank/DDBJ databases">
        <title>Comparative genomics reveals a dynamic genome evolution in the ectomycorrhizal milk-cap (Lactarius) mushrooms.</title>
        <authorList>
            <consortium name="DOE Joint Genome Institute"/>
            <person name="Lebreton A."/>
            <person name="Tang N."/>
            <person name="Kuo A."/>
            <person name="LaButti K."/>
            <person name="Drula E."/>
            <person name="Barry K."/>
            <person name="Clum A."/>
            <person name="Lipzen A."/>
            <person name="Mousain D."/>
            <person name="Ng V."/>
            <person name="Wang R."/>
            <person name="Wang X."/>
            <person name="Dai Y."/>
            <person name="Henrissat B."/>
            <person name="Grigoriev I.V."/>
            <person name="Guerin-Laguette A."/>
            <person name="Yu F."/>
            <person name="Martin F.M."/>
        </authorList>
    </citation>
    <scope>NUCLEOTIDE SEQUENCE</scope>
    <source>
        <strain evidence="2">QP</strain>
    </source>
</reference>
<evidence type="ECO:0000313" key="3">
    <source>
        <dbReference type="Proteomes" id="UP001201163"/>
    </source>
</evidence>
<dbReference type="AlphaFoldDB" id="A0AAD4L5M7"/>
<sequence length="166" mass="18470">MTRWVCDWYVWSNARNGAWHGHEGVTRTGTSESHYESRRDEKTASVSIEGQAAQWGQKLDAFYVQLSSHLVLCLYVEQFIGMHQILIPVESQIDIPVVLSNGDGRAGQSVQPIMTLTVSADANTTNAIASEVDGSPTTHPSDPRPYQRRHCLRASFTSDGSRSHRD</sequence>
<evidence type="ECO:0000313" key="2">
    <source>
        <dbReference type="EMBL" id="KAH8981310.1"/>
    </source>
</evidence>
<feature type="region of interest" description="Disordered" evidence="1">
    <location>
        <begin position="128"/>
        <end position="148"/>
    </location>
</feature>
<dbReference type="Proteomes" id="UP001201163">
    <property type="component" value="Unassembled WGS sequence"/>
</dbReference>
<comment type="caution">
    <text evidence="2">The sequence shown here is derived from an EMBL/GenBank/DDBJ whole genome shotgun (WGS) entry which is preliminary data.</text>
</comment>
<accession>A0AAD4L5M7</accession>
<organism evidence="2 3">
    <name type="scientific">Lactarius akahatsu</name>
    <dbReference type="NCBI Taxonomy" id="416441"/>
    <lineage>
        <taxon>Eukaryota</taxon>
        <taxon>Fungi</taxon>
        <taxon>Dikarya</taxon>
        <taxon>Basidiomycota</taxon>
        <taxon>Agaricomycotina</taxon>
        <taxon>Agaricomycetes</taxon>
        <taxon>Russulales</taxon>
        <taxon>Russulaceae</taxon>
        <taxon>Lactarius</taxon>
    </lineage>
</organism>
<keyword evidence="3" id="KW-1185">Reference proteome</keyword>
<dbReference type="EMBL" id="JAKELL010000118">
    <property type="protein sequence ID" value="KAH8981310.1"/>
    <property type="molecule type" value="Genomic_DNA"/>
</dbReference>
<proteinExistence type="predicted"/>
<gene>
    <name evidence="2" type="ORF">EDB92DRAFT_189586</name>
</gene>
<evidence type="ECO:0000256" key="1">
    <source>
        <dbReference type="SAM" id="MobiDB-lite"/>
    </source>
</evidence>
<name>A0AAD4L5M7_9AGAM</name>
<protein>
    <submittedName>
        <fullName evidence="2">Uncharacterized protein</fullName>
    </submittedName>
</protein>